<dbReference type="PANTHER" id="PTHR45998">
    <property type="entry name" value="SERINE/THREONINE-PROTEIN KINASE 16"/>
    <property type="match status" value="1"/>
</dbReference>
<keyword evidence="4" id="KW-0547">Nucleotide-binding</keyword>
<dbReference type="GO" id="GO:0032889">
    <property type="term" value="P:regulation of vacuole fusion, non-autophagic"/>
    <property type="evidence" value="ECO:0007669"/>
    <property type="project" value="TreeGrafter"/>
</dbReference>
<dbReference type="PANTHER" id="PTHR45998:SF2">
    <property type="entry name" value="SERINE_THREONINE-PROTEIN KINASE 16"/>
    <property type="match status" value="1"/>
</dbReference>
<feature type="domain" description="Protein kinase" evidence="9">
    <location>
        <begin position="27"/>
        <end position="346"/>
    </location>
</feature>
<dbReference type="STRING" id="1230905.A0A1G4J1M9"/>
<organism evidence="10 11">
    <name type="scientific">Lachancea mirantina</name>
    <dbReference type="NCBI Taxonomy" id="1230905"/>
    <lineage>
        <taxon>Eukaryota</taxon>
        <taxon>Fungi</taxon>
        <taxon>Dikarya</taxon>
        <taxon>Ascomycota</taxon>
        <taxon>Saccharomycotina</taxon>
        <taxon>Saccharomycetes</taxon>
        <taxon>Saccharomycetales</taxon>
        <taxon>Saccharomycetaceae</taxon>
        <taxon>Lachancea</taxon>
    </lineage>
</organism>
<keyword evidence="5" id="KW-0418">Kinase</keyword>
<keyword evidence="3" id="KW-0808">Transferase</keyword>
<evidence type="ECO:0000256" key="3">
    <source>
        <dbReference type="ARBA" id="ARBA00022679"/>
    </source>
</evidence>
<dbReference type="InterPro" id="IPR052239">
    <property type="entry name" value="Ser/Thr-specific_kinases"/>
</dbReference>
<evidence type="ECO:0000313" key="10">
    <source>
        <dbReference type="EMBL" id="SCU83302.1"/>
    </source>
</evidence>
<dbReference type="Proteomes" id="UP000191024">
    <property type="component" value="Chromosome C"/>
</dbReference>
<evidence type="ECO:0000256" key="5">
    <source>
        <dbReference type="ARBA" id="ARBA00022777"/>
    </source>
</evidence>
<evidence type="ECO:0000256" key="1">
    <source>
        <dbReference type="ARBA" id="ARBA00012513"/>
    </source>
</evidence>
<dbReference type="AlphaFoldDB" id="A0A1G4J1M9"/>
<gene>
    <name evidence="10" type="ORF">LAMI_0C02718G</name>
</gene>
<dbReference type="SUPFAM" id="SSF56112">
    <property type="entry name" value="Protein kinase-like (PK-like)"/>
    <property type="match status" value="1"/>
</dbReference>
<dbReference type="GO" id="GO:0005773">
    <property type="term" value="C:vacuole"/>
    <property type="evidence" value="ECO:0007669"/>
    <property type="project" value="GOC"/>
</dbReference>
<evidence type="ECO:0000313" key="11">
    <source>
        <dbReference type="Proteomes" id="UP000191024"/>
    </source>
</evidence>
<evidence type="ECO:0000259" key="9">
    <source>
        <dbReference type="PROSITE" id="PS50011"/>
    </source>
</evidence>
<keyword evidence="6" id="KW-0067">ATP-binding</keyword>
<dbReference type="InterPro" id="IPR011009">
    <property type="entry name" value="Kinase-like_dom_sf"/>
</dbReference>
<keyword evidence="11" id="KW-1185">Reference proteome</keyword>
<keyword evidence="2" id="KW-0723">Serine/threonine-protein kinase</keyword>
<dbReference type="GO" id="GO:0005794">
    <property type="term" value="C:Golgi apparatus"/>
    <property type="evidence" value="ECO:0007669"/>
    <property type="project" value="TreeGrafter"/>
</dbReference>
<dbReference type="EMBL" id="LT598466">
    <property type="protein sequence ID" value="SCU83302.1"/>
    <property type="molecule type" value="Genomic_DNA"/>
</dbReference>
<evidence type="ECO:0000256" key="6">
    <source>
        <dbReference type="ARBA" id="ARBA00022840"/>
    </source>
</evidence>
<reference evidence="11" key="1">
    <citation type="submission" date="2016-03" db="EMBL/GenBank/DDBJ databases">
        <authorList>
            <person name="Devillers H."/>
        </authorList>
    </citation>
    <scope>NUCLEOTIDE SEQUENCE [LARGE SCALE GENOMIC DNA]</scope>
</reference>
<sequence length="347" mass="38290">MSSFFLALCCCCSGKRNAYIFFNGQKLWVEKLLGEEGHSFLYLVRSSEGQSFVLKKTKCPFGNLTAVAQAMREINCYKRFQSPHIAQLLDSQVIQESDGSKTVLLLLPYFPRGSLQDAVDGNLLEGTTMAQSDILRIGMGIARGLLCIHGEGEQQSQDEYSMAPTVYGEEHSLLNDHELDTFDSISQRYAHRDLKPSRIMISSEGNPIISDLGACSPAHIEFTSKQSVMQFQDWRADNCTLGFTAPEILDVKQKSVITEKTDTWSFGCLLYMLCFGISPFEREEQVSGASVTYAIATGKYSFPVATNCDSKLLALVQSCLTVDPASRPSMDSVLSQLSELQGHSASS</sequence>
<dbReference type="InterPro" id="IPR000719">
    <property type="entry name" value="Prot_kinase_dom"/>
</dbReference>
<comment type="catalytic activity">
    <reaction evidence="8">
        <text>L-seryl-[protein] + ATP = O-phospho-L-seryl-[protein] + ADP + H(+)</text>
        <dbReference type="Rhea" id="RHEA:17989"/>
        <dbReference type="Rhea" id="RHEA-COMP:9863"/>
        <dbReference type="Rhea" id="RHEA-COMP:11604"/>
        <dbReference type="ChEBI" id="CHEBI:15378"/>
        <dbReference type="ChEBI" id="CHEBI:29999"/>
        <dbReference type="ChEBI" id="CHEBI:30616"/>
        <dbReference type="ChEBI" id="CHEBI:83421"/>
        <dbReference type="ChEBI" id="CHEBI:456216"/>
        <dbReference type="EC" id="2.7.11.1"/>
    </reaction>
</comment>
<evidence type="ECO:0000256" key="8">
    <source>
        <dbReference type="ARBA" id="ARBA00048679"/>
    </source>
</evidence>
<evidence type="ECO:0000256" key="2">
    <source>
        <dbReference type="ARBA" id="ARBA00022527"/>
    </source>
</evidence>
<proteinExistence type="predicted"/>
<comment type="catalytic activity">
    <reaction evidence="7">
        <text>L-threonyl-[protein] + ATP = O-phospho-L-threonyl-[protein] + ADP + H(+)</text>
        <dbReference type="Rhea" id="RHEA:46608"/>
        <dbReference type="Rhea" id="RHEA-COMP:11060"/>
        <dbReference type="Rhea" id="RHEA-COMP:11605"/>
        <dbReference type="ChEBI" id="CHEBI:15378"/>
        <dbReference type="ChEBI" id="CHEBI:30013"/>
        <dbReference type="ChEBI" id="CHEBI:30616"/>
        <dbReference type="ChEBI" id="CHEBI:61977"/>
        <dbReference type="ChEBI" id="CHEBI:456216"/>
        <dbReference type="EC" id="2.7.11.1"/>
    </reaction>
</comment>
<dbReference type="Gene3D" id="1.10.510.10">
    <property type="entry name" value="Transferase(Phosphotransferase) domain 1"/>
    <property type="match status" value="1"/>
</dbReference>
<dbReference type="GO" id="GO:0006624">
    <property type="term" value="P:vacuolar protein processing"/>
    <property type="evidence" value="ECO:0007669"/>
    <property type="project" value="TreeGrafter"/>
</dbReference>
<evidence type="ECO:0000256" key="4">
    <source>
        <dbReference type="ARBA" id="ARBA00022741"/>
    </source>
</evidence>
<name>A0A1G4J1M9_9SACH</name>
<dbReference type="GO" id="GO:0004674">
    <property type="term" value="F:protein serine/threonine kinase activity"/>
    <property type="evidence" value="ECO:0007669"/>
    <property type="project" value="UniProtKB-KW"/>
</dbReference>
<dbReference type="EC" id="2.7.11.1" evidence="1"/>
<dbReference type="Gene3D" id="3.30.200.20">
    <property type="entry name" value="Phosphorylase Kinase, domain 1"/>
    <property type="match status" value="1"/>
</dbReference>
<evidence type="ECO:0000256" key="7">
    <source>
        <dbReference type="ARBA" id="ARBA00047899"/>
    </source>
</evidence>
<dbReference type="GO" id="GO:0005524">
    <property type="term" value="F:ATP binding"/>
    <property type="evidence" value="ECO:0007669"/>
    <property type="project" value="UniProtKB-KW"/>
</dbReference>
<dbReference type="PROSITE" id="PS50011">
    <property type="entry name" value="PROTEIN_KINASE_DOM"/>
    <property type="match status" value="1"/>
</dbReference>
<protein>
    <recommendedName>
        <fullName evidence="1">non-specific serine/threonine protein kinase</fullName>
        <ecNumber evidence="1">2.7.11.1</ecNumber>
    </recommendedName>
</protein>
<accession>A0A1G4J1M9</accession>
<dbReference type="OrthoDB" id="248923at2759"/>
<dbReference type="Pfam" id="PF00069">
    <property type="entry name" value="Pkinase"/>
    <property type="match status" value="1"/>
</dbReference>